<dbReference type="OrthoDB" id="9809746at2"/>
<feature type="chain" id="PRO_5003256888" evidence="1">
    <location>
        <begin position="21"/>
        <end position="201"/>
    </location>
</feature>
<feature type="domain" description="Thioredoxin" evidence="2">
    <location>
        <begin position="23"/>
        <end position="180"/>
    </location>
</feature>
<dbReference type="InterPro" id="IPR047262">
    <property type="entry name" value="PRX-like1"/>
</dbReference>
<name>F0SD20_PSESL</name>
<dbReference type="HOGENOM" id="CLU_076204_2_1_10"/>
<keyword evidence="1" id="KW-0732">Signal</keyword>
<dbReference type="Pfam" id="PF00578">
    <property type="entry name" value="AhpC-TSA"/>
    <property type="match status" value="1"/>
</dbReference>
<reference evidence="4" key="2">
    <citation type="submission" date="2011-02" db="EMBL/GenBank/DDBJ databases">
        <title>The complete genome of Pedobacter saltans DSM 12145.</title>
        <authorList>
            <consortium name="US DOE Joint Genome Institute (JGI-PGF)"/>
            <person name="Lucas S."/>
            <person name="Copeland A."/>
            <person name="Lapidus A."/>
            <person name="Bruce D."/>
            <person name="Goodwin L."/>
            <person name="Pitluck S."/>
            <person name="Kyrpides N."/>
            <person name="Mavromatis K."/>
            <person name="Pagani I."/>
            <person name="Ivanova N."/>
            <person name="Ovchinnikova G."/>
            <person name="Lu M."/>
            <person name="Detter J.C."/>
            <person name="Han C."/>
            <person name="Land M."/>
            <person name="Hauser L."/>
            <person name="Markowitz V."/>
            <person name="Cheng J.-F."/>
            <person name="Hugenholtz P."/>
            <person name="Woyke T."/>
            <person name="Wu D."/>
            <person name="Tindall B."/>
            <person name="Pomrenke H.G."/>
            <person name="Brambilla E."/>
            <person name="Klenk H.-P."/>
            <person name="Eisen J.A."/>
        </authorList>
    </citation>
    <scope>NUCLEOTIDE SEQUENCE [LARGE SCALE GENOMIC DNA]</scope>
    <source>
        <strain evidence="4">ATCC 51119 / DSM 12145 / JCM 21818 / LMG 10337 / NBRC 100064 / NCIMB 13643</strain>
    </source>
</reference>
<dbReference type="eggNOG" id="COG0526">
    <property type="taxonomic scope" value="Bacteria"/>
</dbReference>
<dbReference type="Proteomes" id="UP000000310">
    <property type="component" value="Chromosome"/>
</dbReference>
<evidence type="ECO:0000313" key="4">
    <source>
        <dbReference type="Proteomes" id="UP000000310"/>
    </source>
</evidence>
<dbReference type="Gene3D" id="3.40.30.10">
    <property type="entry name" value="Glutaredoxin"/>
    <property type="match status" value="1"/>
</dbReference>
<dbReference type="GO" id="GO:0016491">
    <property type="term" value="F:oxidoreductase activity"/>
    <property type="evidence" value="ECO:0007669"/>
    <property type="project" value="InterPro"/>
</dbReference>
<accession>F0SD20</accession>
<dbReference type="EMBL" id="CP002545">
    <property type="protein sequence ID" value="ADY51777.1"/>
    <property type="molecule type" value="Genomic_DNA"/>
</dbReference>
<feature type="signal peptide" evidence="1">
    <location>
        <begin position="1"/>
        <end position="20"/>
    </location>
</feature>
<dbReference type="KEGG" id="psn:Pedsa_1209"/>
<dbReference type="CDD" id="cd02969">
    <property type="entry name" value="PRX_like1"/>
    <property type="match status" value="1"/>
</dbReference>
<gene>
    <name evidence="3" type="ordered locus">Pedsa_1209</name>
</gene>
<dbReference type="PROSITE" id="PS51352">
    <property type="entry name" value="THIOREDOXIN_2"/>
    <property type="match status" value="1"/>
</dbReference>
<dbReference type="RefSeq" id="WP_013632276.1">
    <property type="nucleotide sequence ID" value="NC_015177.1"/>
</dbReference>
<keyword evidence="4" id="KW-1185">Reference proteome</keyword>
<dbReference type="InterPro" id="IPR000866">
    <property type="entry name" value="AhpC/TSA"/>
</dbReference>
<dbReference type="GO" id="GO:0016209">
    <property type="term" value="F:antioxidant activity"/>
    <property type="evidence" value="ECO:0007669"/>
    <property type="project" value="InterPro"/>
</dbReference>
<organism evidence="3 4">
    <name type="scientific">Pseudopedobacter saltans (strain ATCC 51119 / DSM 12145 / JCM 21818 / CCUG 39354 / LMG 10337 / NBRC 100064 / NCIMB 13643)</name>
    <name type="common">Pedobacter saltans</name>
    <dbReference type="NCBI Taxonomy" id="762903"/>
    <lineage>
        <taxon>Bacteria</taxon>
        <taxon>Pseudomonadati</taxon>
        <taxon>Bacteroidota</taxon>
        <taxon>Sphingobacteriia</taxon>
        <taxon>Sphingobacteriales</taxon>
        <taxon>Sphingobacteriaceae</taxon>
        <taxon>Pseudopedobacter</taxon>
    </lineage>
</organism>
<proteinExistence type="predicted"/>
<dbReference type="STRING" id="762903.Pedsa_1209"/>
<reference evidence="3 4" key="1">
    <citation type="journal article" date="2011" name="Stand. Genomic Sci.">
        <title>Complete genome sequence of the gliding, heparinolytic Pedobacter saltans type strain (113).</title>
        <authorList>
            <person name="Liolios K."/>
            <person name="Sikorski J."/>
            <person name="Lu M."/>
            <person name="Nolan M."/>
            <person name="Lapidus A."/>
            <person name="Lucas S."/>
            <person name="Hammon N."/>
            <person name="Deshpande S."/>
            <person name="Cheng J.F."/>
            <person name="Tapia R."/>
            <person name="Han C."/>
            <person name="Goodwin L."/>
            <person name="Pitluck S."/>
            <person name="Huntemann M."/>
            <person name="Ivanova N."/>
            <person name="Pagani I."/>
            <person name="Mavromatis K."/>
            <person name="Ovchinikova G."/>
            <person name="Pati A."/>
            <person name="Chen A."/>
            <person name="Palaniappan K."/>
            <person name="Land M."/>
            <person name="Hauser L."/>
            <person name="Brambilla E.M."/>
            <person name="Kotsyurbenko O."/>
            <person name="Rohde M."/>
            <person name="Tindall B.J."/>
            <person name="Abt B."/>
            <person name="Goker M."/>
            <person name="Detter J.C."/>
            <person name="Woyke T."/>
            <person name="Bristow J."/>
            <person name="Eisen J.A."/>
            <person name="Markowitz V."/>
            <person name="Hugenholtz P."/>
            <person name="Klenk H.P."/>
            <person name="Kyrpides N.C."/>
        </authorList>
    </citation>
    <scope>NUCLEOTIDE SEQUENCE [LARGE SCALE GENOMIC DNA]</scope>
    <source>
        <strain evidence="4">ATCC 51119 / DSM 12145 / JCM 21818 / LMG 10337 / NBRC 100064 / NCIMB 13643</strain>
    </source>
</reference>
<evidence type="ECO:0000256" key="1">
    <source>
        <dbReference type="SAM" id="SignalP"/>
    </source>
</evidence>
<dbReference type="AlphaFoldDB" id="F0SD20"/>
<protein>
    <submittedName>
        <fullName evidence="3">Alkyl hydroperoxide reductase/ Thiol specific antioxidant/ Mal allergen</fullName>
    </submittedName>
</protein>
<sequence length="201" mass="22624">MKKYILGLTVILFMAVPVKAQGYSVGDVATDFKLKNVDGKMVSLGDYKNAKGFIVVFTCNPCPYAKLYEKRILELDKKYAAQGYPVIAINPNDPDLSREDAFDKMQERAKSRNYTFPYLVDETQEITKVYGAKATPHTFVLKKEADKYIVEYIGAIDNDAENNNESKTKYVEEAINAIQKGKKPTTTHTKAIGCSIKWKKA</sequence>
<dbReference type="InterPro" id="IPR013766">
    <property type="entry name" value="Thioredoxin_domain"/>
</dbReference>
<dbReference type="PANTHER" id="PTHR43640">
    <property type="entry name" value="OS07G0260300 PROTEIN"/>
    <property type="match status" value="1"/>
</dbReference>
<dbReference type="PANTHER" id="PTHR43640:SF1">
    <property type="entry name" value="THIOREDOXIN-DEPENDENT PEROXIREDOXIN"/>
    <property type="match status" value="1"/>
</dbReference>
<dbReference type="SUPFAM" id="SSF52833">
    <property type="entry name" value="Thioredoxin-like"/>
    <property type="match status" value="1"/>
</dbReference>
<dbReference type="InterPro" id="IPR036249">
    <property type="entry name" value="Thioredoxin-like_sf"/>
</dbReference>
<evidence type="ECO:0000313" key="3">
    <source>
        <dbReference type="EMBL" id="ADY51777.1"/>
    </source>
</evidence>
<evidence type="ECO:0000259" key="2">
    <source>
        <dbReference type="PROSITE" id="PS51352"/>
    </source>
</evidence>